<evidence type="ECO:0000256" key="1">
    <source>
        <dbReference type="SAM" id="MobiDB-lite"/>
    </source>
</evidence>
<comment type="caution">
    <text evidence="3">The sequence shown here is derived from an EMBL/GenBank/DDBJ whole genome shotgun (WGS) entry which is preliminary data.</text>
</comment>
<evidence type="ECO:0000313" key="3">
    <source>
        <dbReference type="EMBL" id="KAK0602265.1"/>
    </source>
</evidence>
<reference evidence="3" key="2">
    <citation type="submission" date="2023-06" db="EMBL/GenBank/DDBJ databases">
        <authorList>
            <person name="Swenson N.G."/>
            <person name="Wegrzyn J.L."/>
            <person name="Mcevoy S.L."/>
        </authorList>
    </citation>
    <scope>NUCLEOTIDE SEQUENCE</scope>
    <source>
        <strain evidence="3">NS2018</strain>
        <tissue evidence="3">Leaf</tissue>
    </source>
</reference>
<dbReference type="InterPro" id="IPR014002">
    <property type="entry name" value="Agenet_dom_plant"/>
</dbReference>
<protein>
    <recommendedName>
        <fullName evidence="2">Agenet domain-containing protein</fullName>
    </recommendedName>
</protein>
<accession>A0AA39TA72</accession>
<sequence length="204" mass="22577">MDSSFSSLELQKVSTKTKTEEMPDKGAGEKMLGKRKEPGEAIPEVKFSKGIVVEVSSDEDGFNGAWFAAKIIEPAGEDKYLVVYDDLRTDDDKEFLREEVDTLHIRPFPPETVMADSVSIGLIKLMHGIMMIGGWALQLGQDANSPFGFNGQRCQMCLRSDPLHKVMERLANPGVRRLVIVEAGSKRVEGIISLSDVFKFLLGV</sequence>
<evidence type="ECO:0000259" key="2">
    <source>
        <dbReference type="SMART" id="SM00743"/>
    </source>
</evidence>
<evidence type="ECO:0000313" key="4">
    <source>
        <dbReference type="Proteomes" id="UP001168877"/>
    </source>
</evidence>
<reference evidence="3" key="1">
    <citation type="journal article" date="2022" name="Plant J.">
        <title>Strategies of tolerance reflected in two North American maple genomes.</title>
        <authorList>
            <person name="McEvoy S.L."/>
            <person name="Sezen U.U."/>
            <person name="Trouern-Trend A."/>
            <person name="McMahon S.M."/>
            <person name="Schaberg P.G."/>
            <person name="Yang J."/>
            <person name="Wegrzyn J.L."/>
            <person name="Swenson N.G."/>
        </authorList>
    </citation>
    <scope>NUCLEOTIDE SEQUENCE</scope>
    <source>
        <strain evidence="3">NS2018</strain>
    </source>
</reference>
<keyword evidence="4" id="KW-1185">Reference proteome</keyword>
<feature type="compositionally biased region" description="Polar residues" evidence="1">
    <location>
        <begin position="1"/>
        <end position="16"/>
    </location>
</feature>
<dbReference type="EMBL" id="JAUESC010000003">
    <property type="protein sequence ID" value="KAK0602265.1"/>
    <property type="molecule type" value="Genomic_DNA"/>
</dbReference>
<gene>
    <name evidence="3" type="ORF">LWI29_031876</name>
</gene>
<dbReference type="PANTHER" id="PTHR31917">
    <property type="entry name" value="AGENET DOMAIN-CONTAINING PROTEIN-RELATED"/>
    <property type="match status" value="1"/>
</dbReference>
<dbReference type="Gene3D" id="2.30.30.140">
    <property type="match status" value="1"/>
</dbReference>
<feature type="domain" description="Agenet" evidence="2">
    <location>
        <begin position="45"/>
        <end position="113"/>
    </location>
</feature>
<proteinExistence type="predicted"/>
<organism evidence="3 4">
    <name type="scientific">Acer saccharum</name>
    <name type="common">Sugar maple</name>
    <dbReference type="NCBI Taxonomy" id="4024"/>
    <lineage>
        <taxon>Eukaryota</taxon>
        <taxon>Viridiplantae</taxon>
        <taxon>Streptophyta</taxon>
        <taxon>Embryophyta</taxon>
        <taxon>Tracheophyta</taxon>
        <taxon>Spermatophyta</taxon>
        <taxon>Magnoliopsida</taxon>
        <taxon>eudicotyledons</taxon>
        <taxon>Gunneridae</taxon>
        <taxon>Pentapetalae</taxon>
        <taxon>rosids</taxon>
        <taxon>malvids</taxon>
        <taxon>Sapindales</taxon>
        <taxon>Sapindaceae</taxon>
        <taxon>Hippocastanoideae</taxon>
        <taxon>Acereae</taxon>
        <taxon>Acer</taxon>
    </lineage>
</organism>
<dbReference type="PANTHER" id="PTHR31917:SF147">
    <property type="entry name" value="AGENET DOMAIN-CONTAINING PROTEIN"/>
    <property type="match status" value="1"/>
</dbReference>
<feature type="region of interest" description="Disordered" evidence="1">
    <location>
        <begin position="1"/>
        <end position="39"/>
    </location>
</feature>
<dbReference type="Gene3D" id="3.10.580.10">
    <property type="entry name" value="CBS-domain"/>
    <property type="match status" value="1"/>
</dbReference>
<dbReference type="Proteomes" id="UP001168877">
    <property type="component" value="Unassembled WGS sequence"/>
</dbReference>
<dbReference type="InterPro" id="IPR008395">
    <property type="entry name" value="Agenet-like_dom"/>
</dbReference>
<dbReference type="Pfam" id="PF05641">
    <property type="entry name" value="Agenet"/>
    <property type="match status" value="1"/>
</dbReference>
<dbReference type="Pfam" id="PF00571">
    <property type="entry name" value="CBS"/>
    <property type="match status" value="1"/>
</dbReference>
<dbReference type="AlphaFoldDB" id="A0AA39TA72"/>
<name>A0AA39TA72_ACESA</name>
<dbReference type="InterPro" id="IPR000644">
    <property type="entry name" value="CBS_dom"/>
</dbReference>
<dbReference type="SMART" id="SM00743">
    <property type="entry name" value="Agenet"/>
    <property type="match status" value="1"/>
</dbReference>
<dbReference type="CDD" id="cd20405">
    <property type="entry name" value="Tudor_Agenet_AtDUF_rpt1_3"/>
    <property type="match status" value="1"/>
</dbReference>
<dbReference type="InterPro" id="IPR046342">
    <property type="entry name" value="CBS_dom_sf"/>
</dbReference>
<dbReference type="SUPFAM" id="SSF54631">
    <property type="entry name" value="CBS-domain pair"/>
    <property type="match status" value="1"/>
</dbReference>
<feature type="compositionally biased region" description="Basic and acidic residues" evidence="1">
    <location>
        <begin position="17"/>
        <end position="39"/>
    </location>
</feature>